<evidence type="ECO:0000259" key="1">
    <source>
        <dbReference type="Pfam" id="PF18096"/>
    </source>
</evidence>
<keyword evidence="2" id="KW-0489">Methyltransferase</keyword>
<dbReference type="InterPro" id="IPR041497">
    <property type="entry name" value="Thump-like"/>
</dbReference>
<protein>
    <submittedName>
        <fullName evidence="2">SAM-dependent methyltransferase</fullName>
    </submittedName>
</protein>
<proteinExistence type="predicted"/>
<keyword evidence="3" id="KW-1185">Reference proteome</keyword>
<evidence type="ECO:0000313" key="3">
    <source>
        <dbReference type="Proteomes" id="UP000516320"/>
    </source>
</evidence>
<dbReference type="SUPFAM" id="SSF53335">
    <property type="entry name" value="S-adenosyl-L-methionine-dependent methyltransferases"/>
    <property type="match status" value="1"/>
</dbReference>
<organism evidence="2 3">
    <name type="scientific">Corynebacterium poyangense</name>
    <dbReference type="NCBI Taxonomy" id="2684405"/>
    <lineage>
        <taxon>Bacteria</taxon>
        <taxon>Bacillati</taxon>
        <taxon>Actinomycetota</taxon>
        <taxon>Actinomycetes</taxon>
        <taxon>Mycobacteriales</taxon>
        <taxon>Corynebacteriaceae</taxon>
        <taxon>Corynebacterium</taxon>
    </lineage>
</organism>
<reference evidence="2 3" key="1">
    <citation type="submission" date="2019-12" db="EMBL/GenBank/DDBJ databases">
        <title>Corynebacterium sp. nov., isolated from feces of the Anser Albifrons in China.</title>
        <authorList>
            <person name="Liu Q."/>
        </authorList>
    </citation>
    <scope>NUCLEOTIDE SEQUENCE [LARGE SCALE GENOMIC DNA]</scope>
    <source>
        <strain evidence="2 3">4H37-19</strain>
    </source>
</reference>
<dbReference type="GO" id="GO:0032259">
    <property type="term" value="P:methylation"/>
    <property type="evidence" value="ECO:0007669"/>
    <property type="project" value="UniProtKB-KW"/>
</dbReference>
<gene>
    <name evidence="2" type="ORF">GP475_04985</name>
</gene>
<dbReference type="Gene3D" id="3.40.50.150">
    <property type="entry name" value="Vaccinia Virus protein VP39"/>
    <property type="match status" value="1"/>
</dbReference>
<dbReference type="RefSeq" id="WP_187975530.1">
    <property type="nucleotide sequence ID" value="NZ_CP046884.1"/>
</dbReference>
<name>A0A7H0SNE5_9CORY</name>
<accession>A0A7H0SNE5</accession>
<keyword evidence="2" id="KW-0808">Transferase</keyword>
<dbReference type="GO" id="GO:0008168">
    <property type="term" value="F:methyltransferase activity"/>
    <property type="evidence" value="ECO:0007669"/>
    <property type="project" value="UniProtKB-KW"/>
</dbReference>
<dbReference type="KEGG" id="cpoy:GP475_04985"/>
<sequence length="404" mass="44342">MSFTPQDICFLSSHYQEILEFDTTLTLGKNTMLQDSSVLRKKFGDRGRAVSEFLLARRSGVSGEKFPDDWLACQESAQQATAMPVAKIRANRIKEWADAGSVVHDVTCSIGSEGAALAGVGLPYLGSDIDYSRCLMARYNLSTCFNTPQILQADALSPCSMANIIVADPARRQSGRRINSPENLIPPLPELLSTYPEKELAIKCAPGLDFSFWDGLVSLISLNGGVKEACLYTQGLSGGVRREAVVIRKGNIDRIDDRLADNPEDNLSGEPGAWIIDPDGAIIRAGLVRHYAVREGLWMLDERIAYLTGDDLPAGESGFRFLTQCPIKKVRSELQRRGCGRVEILCRGVDINPDSFRRTLKLSGPHALSLILTRIGTRAVALICGPRQWKTAPRDREDNSGLEC</sequence>
<dbReference type="AlphaFoldDB" id="A0A7H0SNE5"/>
<dbReference type="InterPro" id="IPR029063">
    <property type="entry name" value="SAM-dependent_MTases_sf"/>
</dbReference>
<dbReference type="Pfam" id="PF18096">
    <property type="entry name" value="Thump_like"/>
    <property type="match status" value="1"/>
</dbReference>
<feature type="domain" description="THUMP-like" evidence="1">
    <location>
        <begin position="319"/>
        <end position="386"/>
    </location>
</feature>
<dbReference type="EMBL" id="CP046884">
    <property type="protein sequence ID" value="QNQ90070.1"/>
    <property type="molecule type" value="Genomic_DNA"/>
</dbReference>
<evidence type="ECO:0000313" key="2">
    <source>
        <dbReference type="EMBL" id="QNQ90070.1"/>
    </source>
</evidence>
<dbReference type="Proteomes" id="UP000516320">
    <property type="component" value="Chromosome"/>
</dbReference>